<sequence>MRRWLYRLFLVAQMIAFLAGVVWFWQTSPFADPITERGESELRQALDRAMAREVDQDWLDRRLAQALEQDDLDRAALLIEVGSERMPPVLPLPEMQAEYERKAEIAGRPLAEAKACLRCAVDATSCKSISLIATCLIPFEMTPAGDINALRTEAWAAFSGGEVDELNAGLAVVGLGATALILFTGPVSGTAKVGATTLRIGRKLGSLTTRMGGELSKMSRLDIKAGGLWRWSYGTGPLDEALDVARLGRLERVSGSMTTVAKNTSAAEALVLLRHIESAEDAARLARVATAAGKDTRKYFTVLGKTRVFRALVRISNAALTGAALIYAAALHVLTGLAHFIGVRLLRGGARLLRPL</sequence>
<proteinExistence type="predicted"/>
<accession>A0A2G8RBA3</accession>
<dbReference type="Proteomes" id="UP000231259">
    <property type="component" value="Unassembled WGS sequence"/>
</dbReference>
<keyword evidence="1" id="KW-0472">Membrane</keyword>
<dbReference type="RefSeq" id="WP_099912043.1">
    <property type="nucleotide sequence ID" value="NZ_AWWI01000120.1"/>
</dbReference>
<dbReference type="EMBL" id="AWWI01000120">
    <property type="protein sequence ID" value="PIL18846.1"/>
    <property type="molecule type" value="Genomic_DNA"/>
</dbReference>
<keyword evidence="1" id="KW-0812">Transmembrane</keyword>
<name>A0A2G8RBA3_9RHOB</name>
<feature type="transmembrane region" description="Helical" evidence="1">
    <location>
        <begin position="324"/>
        <end position="346"/>
    </location>
</feature>
<comment type="caution">
    <text evidence="2">The sequence shown here is derived from an EMBL/GenBank/DDBJ whole genome shotgun (WGS) entry which is preliminary data.</text>
</comment>
<gene>
    <name evidence="2" type="ORF">P775_17540</name>
</gene>
<evidence type="ECO:0000313" key="3">
    <source>
        <dbReference type="Proteomes" id="UP000231259"/>
    </source>
</evidence>
<dbReference type="AlphaFoldDB" id="A0A2G8RBA3"/>
<protein>
    <submittedName>
        <fullName evidence="2">Uncharacterized protein</fullName>
    </submittedName>
</protein>
<organism evidence="2 3">
    <name type="scientific">Puniceibacterium antarcticum</name>
    <dbReference type="NCBI Taxonomy" id="1206336"/>
    <lineage>
        <taxon>Bacteria</taxon>
        <taxon>Pseudomonadati</taxon>
        <taxon>Pseudomonadota</taxon>
        <taxon>Alphaproteobacteria</taxon>
        <taxon>Rhodobacterales</taxon>
        <taxon>Paracoccaceae</taxon>
        <taxon>Puniceibacterium</taxon>
    </lineage>
</organism>
<evidence type="ECO:0000313" key="2">
    <source>
        <dbReference type="EMBL" id="PIL18846.1"/>
    </source>
</evidence>
<keyword evidence="1" id="KW-1133">Transmembrane helix</keyword>
<evidence type="ECO:0000256" key="1">
    <source>
        <dbReference type="SAM" id="Phobius"/>
    </source>
</evidence>
<keyword evidence="3" id="KW-1185">Reference proteome</keyword>
<dbReference type="OrthoDB" id="7774819at2"/>
<reference evidence="2 3" key="1">
    <citation type="submission" date="2013-09" db="EMBL/GenBank/DDBJ databases">
        <title>Genome sequencing of Phaeobacter antarcticus sp. nov. SM1211.</title>
        <authorList>
            <person name="Zhang X.-Y."/>
            <person name="Liu C."/>
            <person name="Chen X.-L."/>
            <person name="Xie B.-B."/>
            <person name="Qin Q.-L."/>
            <person name="Rong J.-C."/>
            <person name="Zhang Y.-Z."/>
        </authorList>
    </citation>
    <scope>NUCLEOTIDE SEQUENCE [LARGE SCALE GENOMIC DNA]</scope>
    <source>
        <strain evidence="2 3">SM1211</strain>
    </source>
</reference>